<evidence type="ECO:0000313" key="3">
    <source>
        <dbReference type="Proteomes" id="UP000035352"/>
    </source>
</evidence>
<dbReference type="Pfam" id="PF03091">
    <property type="entry name" value="CutA1"/>
    <property type="match status" value="1"/>
</dbReference>
<dbReference type="RefSeq" id="WP_047196687.1">
    <property type="nucleotide sequence ID" value="NZ_CP011371.1"/>
</dbReference>
<dbReference type="PANTHER" id="PTHR23419">
    <property type="entry name" value="DIVALENT CATION TOLERANCE CUTA-RELATED"/>
    <property type="match status" value="1"/>
</dbReference>
<gene>
    <name evidence="2" type="primary">cutA</name>
    <name evidence="2" type="ORF">AAW51_4876</name>
</gene>
<organism evidence="2 3">
    <name type="scientific">Caldimonas brevitalea</name>
    <dbReference type="NCBI Taxonomy" id="413882"/>
    <lineage>
        <taxon>Bacteria</taxon>
        <taxon>Pseudomonadati</taxon>
        <taxon>Pseudomonadota</taxon>
        <taxon>Betaproteobacteria</taxon>
        <taxon>Burkholderiales</taxon>
        <taxon>Sphaerotilaceae</taxon>
        <taxon>Caldimonas</taxon>
    </lineage>
</organism>
<keyword evidence="3" id="KW-1185">Reference proteome</keyword>
<dbReference type="Proteomes" id="UP000035352">
    <property type="component" value="Chromosome"/>
</dbReference>
<accession>A0A0G3BQ70</accession>
<dbReference type="Gene3D" id="3.30.70.120">
    <property type="match status" value="1"/>
</dbReference>
<evidence type="ECO:0000256" key="1">
    <source>
        <dbReference type="ARBA" id="ARBA00010169"/>
    </source>
</evidence>
<dbReference type="PATRIC" id="fig|413882.6.peg.5088"/>
<dbReference type="GO" id="GO:0010038">
    <property type="term" value="P:response to metal ion"/>
    <property type="evidence" value="ECO:0007669"/>
    <property type="project" value="InterPro"/>
</dbReference>
<sequence length="113" mass="12815">MLNRRVSDDTPLLALSTVDDEAVARSLARELLDAELVTCVNLVPGVTSMYRWQGRIEESREWLLLLKTSSSRWPALKQRLPALHPYDVPELIATEIVDGLEPYLRWLVSAGKE</sequence>
<dbReference type="InterPro" id="IPR015867">
    <property type="entry name" value="N-reg_PII/ATP_PRibTrfase_C"/>
</dbReference>
<proteinExistence type="inferred from homology"/>
<dbReference type="EMBL" id="CP011371">
    <property type="protein sequence ID" value="AKJ31567.1"/>
    <property type="molecule type" value="Genomic_DNA"/>
</dbReference>
<dbReference type="STRING" id="413882.AAW51_4876"/>
<dbReference type="GO" id="GO:0005507">
    <property type="term" value="F:copper ion binding"/>
    <property type="evidence" value="ECO:0007669"/>
    <property type="project" value="TreeGrafter"/>
</dbReference>
<dbReference type="InterPro" id="IPR011322">
    <property type="entry name" value="N-reg_PII-like_a/b"/>
</dbReference>
<protein>
    <submittedName>
        <fullName evidence="2">Periplasmic divalent cation tolerance protein</fullName>
    </submittedName>
</protein>
<dbReference type="PANTHER" id="PTHR23419:SF8">
    <property type="entry name" value="FI09726P"/>
    <property type="match status" value="1"/>
</dbReference>
<reference evidence="2 3" key="1">
    <citation type="submission" date="2015-05" db="EMBL/GenBank/DDBJ databases">
        <authorList>
            <person name="Tang B."/>
            <person name="Yu Y."/>
        </authorList>
    </citation>
    <scope>NUCLEOTIDE SEQUENCE [LARGE SCALE GENOMIC DNA]</scope>
    <source>
        <strain evidence="2 3">DSM 7029</strain>
    </source>
</reference>
<dbReference type="OrthoDB" id="37622at2"/>
<name>A0A0G3BQ70_9BURK</name>
<dbReference type="KEGG" id="pbh:AAW51_4876"/>
<comment type="similarity">
    <text evidence="1">Belongs to the CutA family.</text>
</comment>
<dbReference type="SUPFAM" id="SSF54913">
    <property type="entry name" value="GlnB-like"/>
    <property type="match status" value="1"/>
</dbReference>
<evidence type="ECO:0000313" key="2">
    <source>
        <dbReference type="EMBL" id="AKJ31567.1"/>
    </source>
</evidence>
<dbReference type="AlphaFoldDB" id="A0A0G3BQ70"/>
<dbReference type="InterPro" id="IPR004323">
    <property type="entry name" value="Ion_tolerance_CutA"/>
</dbReference>